<dbReference type="NCBIfam" id="NF004356">
    <property type="entry name" value="PRK05732.1"/>
    <property type="match status" value="1"/>
</dbReference>
<dbReference type="STRING" id="1179155.CF67_05033"/>
<dbReference type="OrthoDB" id="9769565at2"/>
<sequence length="393" mass="43955">MKRFDVVVVGAGMIGTTLALMLNQLSRGKLSLAVIESIQSDRRFSLDLDSRFIALSYGTLGILKRFQLWQPISSMITPINYVHVSDRSHPGSMNICVNELNLDVLGCVINLTDVARTYDNLLKKAYNVQLFCPESVVEIKQTRKHSNISLLSGEKLQSKLLVGADGTASICCKQIGLEFKEHDFKQVAVVANIITSKSHEGRAFERFTQSGSVALLPIKGNCFSLVWCLSSRLAEKVMSYDDENFLNELQKEFSWYLGKLLKVGKRISYPLLLRYRKRNIAHRFVVVGNAAQTLHPIVGQGFNLGIRDIASLAEEVVASAPSGIGSYDTLVAFKNRRNLDRDRTIRLTSGLVHLFSNDCLLKKIGRNLGLFAMDNMFILKVPLLRHTLGIIRH</sequence>
<keyword evidence="11" id="KW-1185">Reference proteome</keyword>
<evidence type="ECO:0000256" key="3">
    <source>
        <dbReference type="ARBA" id="ARBA00005349"/>
    </source>
</evidence>
<comment type="caution">
    <text evidence="10">The sequence shown here is derived from an EMBL/GenBank/DDBJ whole genome shotgun (WGS) entry which is preliminary data.</text>
</comment>
<feature type="transmembrane region" description="Helical" evidence="8">
    <location>
        <begin position="6"/>
        <end position="22"/>
    </location>
</feature>
<dbReference type="NCBIfam" id="TIGR01988">
    <property type="entry name" value="Ubi-OHases"/>
    <property type="match status" value="1"/>
</dbReference>
<name>A0A084CMH7_9GAMM</name>
<dbReference type="EMBL" id="JGVK01000028">
    <property type="protein sequence ID" value="KEY91006.1"/>
    <property type="molecule type" value="Genomic_DNA"/>
</dbReference>
<evidence type="ECO:0000256" key="6">
    <source>
        <dbReference type="ARBA" id="ARBA00023002"/>
    </source>
</evidence>
<dbReference type="NCBIfam" id="TIGR01984">
    <property type="entry name" value="UbiH"/>
    <property type="match status" value="1"/>
</dbReference>
<dbReference type="GO" id="GO:0006744">
    <property type="term" value="P:ubiquinone biosynthetic process"/>
    <property type="evidence" value="ECO:0007669"/>
    <property type="project" value="UniProtKB-UniPathway"/>
</dbReference>
<feature type="domain" description="FAD-binding" evidence="9">
    <location>
        <begin position="4"/>
        <end position="332"/>
    </location>
</feature>
<dbReference type="InterPro" id="IPR051205">
    <property type="entry name" value="UbiH/COQ6_monooxygenase"/>
</dbReference>
<organism evidence="10 11">
    <name type="scientific">Candidatus Photodesmus blepharonis</name>
    <dbReference type="NCBI Taxonomy" id="1179155"/>
    <lineage>
        <taxon>Bacteria</taxon>
        <taxon>Pseudomonadati</taxon>
        <taxon>Pseudomonadota</taxon>
        <taxon>Gammaproteobacteria</taxon>
        <taxon>Vibrionales</taxon>
        <taxon>Vibrionaceae</taxon>
        <taxon>Candidatus Photodesmus</taxon>
    </lineage>
</organism>
<keyword evidence="8" id="KW-0812">Transmembrane</keyword>
<keyword evidence="5" id="KW-0274">FAD</keyword>
<evidence type="ECO:0000256" key="7">
    <source>
        <dbReference type="ARBA" id="ARBA00023033"/>
    </source>
</evidence>
<dbReference type="GO" id="GO:0008681">
    <property type="term" value="F:2-octaprenyl-6-methoxyphenol hydroxylase activity"/>
    <property type="evidence" value="ECO:0007669"/>
    <property type="project" value="InterPro"/>
</dbReference>
<evidence type="ECO:0000313" key="11">
    <source>
        <dbReference type="Proteomes" id="UP000053784"/>
    </source>
</evidence>
<evidence type="ECO:0000256" key="4">
    <source>
        <dbReference type="ARBA" id="ARBA00022630"/>
    </source>
</evidence>
<dbReference type="Gene3D" id="3.50.50.60">
    <property type="entry name" value="FAD/NAD(P)-binding domain"/>
    <property type="match status" value="2"/>
</dbReference>
<dbReference type="InterPro" id="IPR036188">
    <property type="entry name" value="FAD/NAD-bd_sf"/>
</dbReference>
<dbReference type="PANTHER" id="PTHR43876">
    <property type="entry name" value="UBIQUINONE BIOSYNTHESIS MONOOXYGENASE COQ6, MITOCHONDRIAL"/>
    <property type="match status" value="1"/>
</dbReference>
<dbReference type="AlphaFoldDB" id="A0A084CMH7"/>
<gene>
    <name evidence="10" type="primary">ubiH</name>
    <name evidence="10" type="ORF">CF67_05033</name>
</gene>
<dbReference type="PRINTS" id="PR00420">
    <property type="entry name" value="RNGMNOXGNASE"/>
</dbReference>
<evidence type="ECO:0000256" key="2">
    <source>
        <dbReference type="ARBA" id="ARBA00004749"/>
    </source>
</evidence>
<evidence type="ECO:0000313" key="10">
    <source>
        <dbReference type="EMBL" id="KEY91006.1"/>
    </source>
</evidence>
<keyword evidence="4" id="KW-0285">Flavoprotein</keyword>
<evidence type="ECO:0000256" key="5">
    <source>
        <dbReference type="ARBA" id="ARBA00022827"/>
    </source>
</evidence>
<dbReference type="SUPFAM" id="SSF51905">
    <property type="entry name" value="FAD/NAD(P)-binding domain"/>
    <property type="match status" value="1"/>
</dbReference>
<keyword evidence="8" id="KW-1133">Transmembrane helix</keyword>
<evidence type="ECO:0000256" key="8">
    <source>
        <dbReference type="SAM" id="Phobius"/>
    </source>
</evidence>
<dbReference type="InterPro" id="IPR002938">
    <property type="entry name" value="FAD-bd"/>
</dbReference>
<dbReference type="RefSeq" id="WP_034414831.1">
    <property type="nucleotide sequence ID" value="NZ_JGVK01000028.1"/>
</dbReference>
<protein>
    <submittedName>
        <fullName evidence="10">2-octaprenyl-6-methoxyphenol hydroxylase</fullName>
    </submittedName>
</protein>
<accession>A0A084CMH7</accession>
<dbReference type="eggNOG" id="COG0654">
    <property type="taxonomic scope" value="Bacteria"/>
</dbReference>
<dbReference type="UniPathway" id="UPA00232"/>
<keyword evidence="8" id="KW-0472">Membrane</keyword>
<evidence type="ECO:0000259" key="9">
    <source>
        <dbReference type="Pfam" id="PF01494"/>
    </source>
</evidence>
<comment type="similarity">
    <text evidence="3">Belongs to the UbiH/COQ6 family.</text>
</comment>
<dbReference type="PANTHER" id="PTHR43876:SF8">
    <property type="entry name" value="2-OCTAPRENYL-6-METHOXYPHENOL HYDROXYLASE"/>
    <property type="match status" value="1"/>
</dbReference>
<dbReference type="InterPro" id="IPR011295">
    <property type="entry name" value="UbiH"/>
</dbReference>
<proteinExistence type="inferred from homology"/>
<evidence type="ECO:0000256" key="1">
    <source>
        <dbReference type="ARBA" id="ARBA00001974"/>
    </source>
</evidence>
<dbReference type="GO" id="GO:0071949">
    <property type="term" value="F:FAD binding"/>
    <property type="evidence" value="ECO:0007669"/>
    <property type="project" value="InterPro"/>
</dbReference>
<dbReference type="Pfam" id="PF01494">
    <property type="entry name" value="FAD_binding_3"/>
    <property type="match status" value="1"/>
</dbReference>
<dbReference type="Proteomes" id="UP000053784">
    <property type="component" value="Unassembled WGS sequence"/>
</dbReference>
<keyword evidence="6" id="KW-0560">Oxidoreductase</keyword>
<reference evidence="10 11" key="1">
    <citation type="submission" date="2014-03" db="EMBL/GenBank/DDBJ databases">
        <title>Selection and divergence in the genomes of co-occurring obligate luminous symbionts with specific hosts.</title>
        <authorList>
            <person name="Hendry T.A."/>
            <person name="de Wet J.R."/>
            <person name="Dunlap P.V."/>
        </authorList>
    </citation>
    <scope>NUCLEOTIDE SEQUENCE [LARGE SCALE GENOMIC DNA]</scope>
    <source>
        <strain evidence="10 11">Ppalp.1</strain>
    </source>
</reference>
<comment type="cofactor">
    <cofactor evidence="1">
        <name>FAD</name>
        <dbReference type="ChEBI" id="CHEBI:57692"/>
    </cofactor>
</comment>
<comment type="pathway">
    <text evidence="2">Cofactor biosynthesis; ubiquinone biosynthesis.</text>
</comment>
<dbReference type="InterPro" id="IPR010971">
    <property type="entry name" value="UbiH/COQ6"/>
</dbReference>
<keyword evidence="7" id="KW-0503">Monooxygenase</keyword>